<sequence length="32" mass="3803">MTKLIANEEVQRKIVEEIKDTIGERKVKVYIK</sequence>
<organism evidence="1">
    <name type="scientific">Cucumis melo</name>
    <name type="common">Muskmelon</name>
    <dbReference type="NCBI Taxonomy" id="3656"/>
    <lineage>
        <taxon>Eukaryota</taxon>
        <taxon>Viridiplantae</taxon>
        <taxon>Streptophyta</taxon>
        <taxon>Embryophyta</taxon>
        <taxon>Tracheophyta</taxon>
        <taxon>Spermatophyta</taxon>
        <taxon>Magnoliopsida</taxon>
        <taxon>eudicotyledons</taxon>
        <taxon>Gunneridae</taxon>
        <taxon>Pentapetalae</taxon>
        <taxon>rosids</taxon>
        <taxon>fabids</taxon>
        <taxon>Cucurbitales</taxon>
        <taxon>Cucurbitaceae</taxon>
        <taxon>Benincaseae</taxon>
        <taxon>Cucumis</taxon>
    </lineage>
</organism>
<dbReference type="EnsemblPlants" id="MELO3C032415.2.1">
    <property type="protein sequence ID" value="MELO3C032415.2.1"/>
    <property type="gene ID" value="MELO3C032415.2"/>
</dbReference>
<evidence type="ECO:0000313" key="1">
    <source>
        <dbReference type="EnsemblPlants" id="MELO3C032415.2.1"/>
    </source>
</evidence>
<proteinExistence type="predicted"/>
<dbReference type="Gramene" id="MELO3C032415.2.1">
    <property type="protein sequence ID" value="MELO3C032415.2.1"/>
    <property type="gene ID" value="MELO3C032415.2"/>
</dbReference>
<accession>A0A9I9EDY6</accession>
<protein>
    <submittedName>
        <fullName evidence="1">Uncharacterized protein</fullName>
    </submittedName>
</protein>
<name>A0A9I9EDY6_CUCME</name>
<reference evidence="1" key="1">
    <citation type="submission" date="2023-03" db="UniProtKB">
        <authorList>
            <consortium name="EnsemblPlants"/>
        </authorList>
    </citation>
    <scope>IDENTIFICATION</scope>
</reference>
<dbReference type="AlphaFoldDB" id="A0A9I9EDY6"/>